<feature type="transmembrane region" description="Helical" evidence="1">
    <location>
        <begin position="44"/>
        <end position="63"/>
    </location>
</feature>
<organism evidence="2 3">
    <name type="scientific">Nezara viridula</name>
    <name type="common">Southern green stink bug</name>
    <name type="synonym">Cimex viridulus</name>
    <dbReference type="NCBI Taxonomy" id="85310"/>
    <lineage>
        <taxon>Eukaryota</taxon>
        <taxon>Metazoa</taxon>
        <taxon>Ecdysozoa</taxon>
        <taxon>Arthropoda</taxon>
        <taxon>Hexapoda</taxon>
        <taxon>Insecta</taxon>
        <taxon>Pterygota</taxon>
        <taxon>Neoptera</taxon>
        <taxon>Paraneoptera</taxon>
        <taxon>Hemiptera</taxon>
        <taxon>Heteroptera</taxon>
        <taxon>Panheteroptera</taxon>
        <taxon>Pentatomomorpha</taxon>
        <taxon>Pentatomoidea</taxon>
        <taxon>Pentatomidae</taxon>
        <taxon>Pentatominae</taxon>
        <taxon>Nezara</taxon>
    </lineage>
</organism>
<gene>
    <name evidence="2" type="ORF">NEZAVI_LOCUS10857</name>
</gene>
<proteinExistence type="predicted"/>
<keyword evidence="3" id="KW-1185">Reference proteome</keyword>
<protein>
    <submittedName>
        <fullName evidence="2">Uncharacterized protein</fullName>
    </submittedName>
</protein>
<dbReference type="Proteomes" id="UP001152798">
    <property type="component" value="Chromosome 5"/>
</dbReference>
<sequence>MLNRSSLQIPHDFNRKYNLKNKVDEGSFFILFQSKITIIHISNVYLYLCVYNSYIYIYIYRFIRVILKNNHSSVDLFHSFLF</sequence>
<evidence type="ECO:0000313" key="3">
    <source>
        <dbReference type="Proteomes" id="UP001152798"/>
    </source>
</evidence>
<evidence type="ECO:0000256" key="1">
    <source>
        <dbReference type="SAM" id="Phobius"/>
    </source>
</evidence>
<reference evidence="2" key="1">
    <citation type="submission" date="2022-01" db="EMBL/GenBank/DDBJ databases">
        <authorList>
            <person name="King R."/>
        </authorList>
    </citation>
    <scope>NUCLEOTIDE SEQUENCE</scope>
</reference>
<keyword evidence="1" id="KW-1133">Transmembrane helix</keyword>
<evidence type="ECO:0000313" key="2">
    <source>
        <dbReference type="EMBL" id="CAH1401921.1"/>
    </source>
</evidence>
<dbReference type="EMBL" id="OV725081">
    <property type="protein sequence ID" value="CAH1401921.1"/>
    <property type="molecule type" value="Genomic_DNA"/>
</dbReference>
<keyword evidence="1" id="KW-0812">Transmembrane</keyword>
<name>A0A9P0MSS0_NEZVI</name>
<keyword evidence="1" id="KW-0472">Membrane</keyword>
<accession>A0A9P0MSS0</accession>
<dbReference type="AlphaFoldDB" id="A0A9P0MSS0"/>